<feature type="compositionally biased region" description="Polar residues" evidence="9">
    <location>
        <begin position="13"/>
        <end position="22"/>
    </location>
</feature>
<dbReference type="GO" id="GO:0070179">
    <property type="term" value="P:D-serine biosynthetic process"/>
    <property type="evidence" value="ECO:0007669"/>
    <property type="project" value="TreeGrafter"/>
</dbReference>
<reference evidence="11 12" key="1">
    <citation type="journal article" date="2014" name="Genome Announc.">
        <title>Draft Genome Sequence of Lysobacter capsici AZ78, a Bacterium Antagonistic to Plant-Pathogenic Oomycetes.</title>
        <authorList>
            <person name="Puopolo G."/>
            <person name="Sonego P."/>
            <person name="Engelen K."/>
            <person name="Pertot I."/>
        </authorList>
    </citation>
    <scope>NUCLEOTIDE SEQUENCE [LARGE SCALE GENOMIC DNA]</scope>
    <source>
        <strain evidence="11 12">AZ78</strain>
    </source>
</reference>
<evidence type="ECO:0000256" key="1">
    <source>
        <dbReference type="ARBA" id="ARBA00001913"/>
    </source>
</evidence>
<proteinExistence type="inferred from homology"/>
<feature type="domain" description="Tryptophan synthase beta chain-like PALP" evidence="10">
    <location>
        <begin position="43"/>
        <end position="327"/>
    </location>
</feature>
<dbReference type="GO" id="GO:0000287">
    <property type="term" value="F:magnesium ion binding"/>
    <property type="evidence" value="ECO:0007669"/>
    <property type="project" value="TreeGrafter"/>
</dbReference>
<dbReference type="FunFam" id="3.40.50.1100:FF:000007">
    <property type="entry name" value="L-threonine dehydratase catabolic TdcB"/>
    <property type="match status" value="1"/>
</dbReference>
<comment type="cofactor">
    <cofactor evidence="3">
        <name>Mn(2+)</name>
        <dbReference type="ChEBI" id="CHEBI:29035"/>
    </cofactor>
</comment>
<dbReference type="Proteomes" id="UP000023435">
    <property type="component" value="Unassembled WGS sequence"/>
</dbReference>
<dbReference type="Pfam" id="PF00291">
    <property type="entry name" value="PALP"/>
    <property type="match status" value="1"/>
</dbReference>
<keyword evidence="6" id="KW-0460">Magnesium</keyword>
<evidence type="ECO:0000256" key="8">
    <source>
        <dbReference type="ARBA" id="ARBA00023239"/>
    </source>
</evidence>
<dbReference type="PANTHER" id="PTHR43050:SF1">
    <property type="entry name" value="SERINE RACEMASE"/>
    <property type="match status" value="1"/>
</dbReference>
<protein>
    <submittedName>
        <fullName evidence="11">Threonine dehydratase, catabolic</fullName>
        <ecNumber evidence="11">4.3.1.19</ecNumber>
    </submittedName>
</protein>
<comment type="cofactor">
    <cofactor evidence="1">
        <name>Ca(2+)</name>
        <dbReference type="ChEBI" id="CHEBI:29108"/>
    </cofactor>
</comment>
<accession>A0A108UA34</accession>
<evidence type="ECO:0000256" key="5">
    <source>
        <dbReference type="ARBA" id="ARBA00010869"/>
    </source>
</evidence>
<dbReference type="GO" id="GO:0004794">
    <property type="term" value="F:threonine deaminase activity"/>
    <property type="evidence" value="ECO:0007669"/>
    <property type="project" value="UniProtKB-EC"/>
</dbReference>
<dbReference type="OrthoDB" id="9811476at2"/>
<gene>
    <name evidence="11" type="ORF">AZ78_2892</name>
</gene>
<evidence type="ECO:0000313" key="12">
    <source>
        <dbReference type="Proteomes" id="UP000023435"/>
    </source>
</evidence>
<dbReference type="PROSITE" id="PS00165">
    <property type="entry name" value="DEHYDRATASE_SER_THR"/>
    <property type="match status" value="1"/>
</dbReference>
<feature type="region of interest" description="Disordered" evidence="9">
    <location>
        <begin position="1"/>
        <end position="23"/>
    </location>
</feature>
<evidence type="ECO:0000256" key="7">
    <source>
        <dbReference type="ARBA" id="ARBA00022898"/>
    </source>
</evidence>
<dbReference type="InterPro" id="IPR001926">
    <property type="entry name" value="TrpB-like_PALP"/>
</dbReference>
<dbReference type="AlphaFoldDB" id="A0A108UA34"/>
<comment type="cofactor">
    <cofactor evidence="2">
        <name>pyridoxal 5'-phosphate</name>
        <dbReference type="ChEBI" id="CHEBI:597326"/>
    </cofactor>
</comment>
<dbReference type="InterPro" id="IPR000634">
    <property type="entry name" value="Ser/Thr_deHydtase_PyrdxlP-BS"/>
</dbReference>
<comment type="similarity">
    <text evidence="5">Belongs to the serine/threonine dehydratase family.</text>
</comment>
<dbReference type="RefSeq" id="WP_082723638.1">
    <property type="nucleotide sequence ID" value="NZ_JAJA02000001.1"/>
</dbReference>
<dbReference type="GO" id="GO:0005524">
    <property type="term" value="F:ATP binding"/>
    <property type="evidence" value="ECO:0007669"/>
    <property type="project" value="TreeGrafter"/>
</dbReference>
<dbReference type="GO" id="GO:0030170">
    <property type="term" value="F:pyridoxal phosphate binding"/>
    <property type="evidence" value="ECO:0007669"/>
    <property type="project" value="InterPro"/>
</dbReference>
<name>A0A108UA34_9GAMM</name>
<dbReference type="Gene3D" id="3.40.50.1100">
    <property type="match status" value="2"/>
</dbReference>
<keyword evidence="7" id="KW-0663">Pyridoxal phosphate</keyword>
<dbReference type="GO" id="GO:0018114">
    <property type="term" value="F:threonine racemase activity"/>
    <property type="evidence" value="ECO:0007669"/>
    <property type="project" value="TreeGrafter"/>
</dbReference>
<keyword evidence="12" id="KW-1185">Reference proteome</keyword>
<evidence type="ECO:0000256" key="6">
    <source>
        <dbReference type="ARBA" id="ARBA00022842"/>
    </source>
</evidence>
<dbReference type="CDD" id="cd01562">
    <property type="entry name" value="Thr-dehyd"/>
    <property type="match status" value="1"/>
</dbReference>
<comment type="caution">
    <text evidence="11">The sequence shown here is derived from an EMBL/GenBank/DDBJ whole genome shotgun (WGS) entry which is preliminary data.</text>
</comment>
<evidence type="ECO:0000313" key="11">
    <source>
        <dbReference type="EMBL" id="KWS05341.1"/>
    </source>
</evidence>
<dbReference type="EMBL" id="JAJA02000001">
    <property type="protein sequence ID" value="KWS05341.1"/>
    <property type="molecule type" value="Genomic_DNA"/>
</dbReference>
<evidence type="ECO:0000259" key="10">
    <source>
        <dbReference type="Pfam" id="PF00291"/>
    </source>
</evidence>
<dbReference type="GO" id="GO:0003941">
    <property type="term" value="F:L-serine ammonia-lyase activity"/>
    <property type="evidence" value="ECO:0007669"/>
    <property type="project" value="TreeGrafter"/>
</dbReference>
<evidence type="ECO:0000256" key="2">
    <source>
        <dbReference type="ARBA" id="ARBA00001933"/>
    </source>
</evidence>
<dbReference type="EC" id="4.3.1.19" evidence="11"/>
<comment type="cofactor">
    <cofactor evidence="4">
        <name>Mg(2+)</name>
        <dbReference type="ChEBI" id="CHEBI:18420"/>
    </cofactor>
</comment>
<sequence length="342" mass="35782">MNNLSAPHGVESASANPHTTSAEPVAPTYSDILAAAARIAPLAHATPVLRSRAIDELAGCELHFKCENLQRGGAFKFRGASNAVFSLSDEEVARGIVTQSSGNHGGAIALAARLRGATATVVAPHNTPQVKLAAIRAYGAQIVHCEPDQASRDATTAQVLAQTGGVLVHPFNDPRVIAGQGTATLELLASAPTLDAVIAPVSGGGLLSGTAIAAHGHNPAIEVYGAEPEGARDAHDSLREGRRITGRKPDTICDGLRAELGTLTFPILRSHLRDILLVDDPQVIAAMRLIWERMKLVVEPSGAVPLAVVLANRERFANRRVGLIVSGGNVDLDLIAQWFARA</sequence>
<evidence type="ECO:0000256" key="3">
    <source>
        <dbReference type="ARBA" id="ARBA00001936"/>
    </source>
</evidence>
<dbReference type="SUPFAM" id="SSF53686">
    <property type="entry name" value="Tryptophan synthase beta subunit-like PLP-dependent enzymes"/>
    <property type="match status" value="1"/>
</dbReference>
<dbReference type="InterPro" id="IPR036052">
    <property type="entry name" value="TrpB-like_PALP_sf"/>
</dbReference>
<organism evidence="11 12">
    <name type="scientific">Lysobacter capsici AZ78</name>
    <dbReference type="NCBI Taxonomy" id="1444315"/>
    <lineage>
        <taxon>Bacteria</taxon>
        <taxon>Pseudomonadati</taxon>
        <taxon>Pseudomonadota</taxon>
        <taxon>Gammaproteobacteria</taxon>
        <taxon>Lysobacterales</taxon>
        <taxon>Lysobacteraceae</taxon>
        <taxon>Lysobacter</taxon>
    </lineage>
</organism>
<evidence type="ECO:0000256" key="9">
    <source>
        <dbReference type="SAM" id="MobiDB-lite"/>
    </source>
</evidence>
<dbReference type="GO" id="GO:0030378">
    <property type="term" value="F:serine racemase activity"/>
    <property type="evidence" value="ECO:0007669"/>
    <property type="project" value="TreeGrafter"/>
</dbReference>
<evidence type="ECO:0000256" key="4">
    <source>
        <dbReference type="ARBA" id="ARBA00001946"/>
    </source>
</evidence>
<keyword evidence="8 11" id="KW-0456">Lyase</keyword>
<dbReference type="PANTHER" id="PTHR43050">
    <property type="entry name" value="SERINE / THREONINE RACEMASE FAMILY MEMBER"/>
    <property type="match status" value="1"/>
</dbReference>